<dbReference type="InterPro" id="IPR013094">
    <property type="entry name" value="AB_hydrolase_3"/>
</dbReference>
<dbReference type="SUPFAM" id="SSF53474">
    <property type="entry name" value="alpha/beta-Hydrolases"/>
    <property type="match status" value="1"/>
</dbReference>
<dbReference type="Proteomes" id="UP000233551">
    <property type="component" value="Unassembled WGS sequence"/>
</dbReference>
<reference evidence="3 4" key="1">
    <citation type="submission" date="2017-11" db="EMBL/GenBank/DDBJ databases">
        <title>De-novo sequencing of pomegranate (Punica granatum L.) genome.</title>
        <authorList>
            <person name="Akparov Z."/>
            <person name="Amiraslanov A."/>
            <person name="Hajiyeva S."/>
            <person name="Abbasov M."/>
            <person name="Kaur K."/>
            <person name="Hamwieh A."/>
            <person name="Solovyev V."/>
            <person name="Salamov A."/>
            <person name="Braich B."/>
            <person name="Kosarev P."/>
            <person name="Mahmoud A."/>
            <person name="Hajiyev E."/>
            <person name="Babayeva S."/>
            <person name="Izzatullayeva V."/>
            <person name="Mammadov A."/>
            <person name="Mammadov A."/>
            <person name="Sharifova S."/>
            <person name="Ojaghi J."/>
            <person name="Eynullazada K."/>
            <person name="Bayramov B."/>
            <person name="Abdulazimova A."/>
            <person name="Shahmuradov I."/>
        </authorList>
    </citation>
    <scope>NUCLEOTIDE SEQUENCE [LARGE SCALE GENOMIC DNA]</scope>
    <source>
        <strain evidence="4">cv. AG2017</strain>
        <tissue evidence="3">Leaf</tissue>
    </source>
</reference>
<dbReference type="EMBL" id="PGOL01001688">
    <property type="protein sequence ID" value="PKI55570.1"/>
    <property type="molecule type" value="Genomic_DNA"/>
</dbReference>
<evidence type="ECO:0000313" key="3">
    <source>
        <dbReference type="EMBL" id="PKI55570.1"/>
    </source>
</evidence>
<dbReference type="PANTHER" id="PTHR23024:SF467">
    <property type="entry name" value="CARBOXYLESTERASE 12-RELATED"/>
    <property type="match status" value="1"/>
</dbReference>
<accession>A0A2I0JI34</accession>
<name>A0A2I0JI34_PUNGR</name>
<dbReference type="InterPro" id="IPR050466">
    <property type="entry name" value="Carboxylest/Gibb_receptor"/>
</dbReference>
<dbReference type="STRING" id="22663.A0A2I0JI34"/>
<evidence type="ECO:0000259" key="2">
    <source>
        <dbReference type="Pfam" id="PF07859"/>
    </source>
</evidence>
<dbReference type="Gene3D" id="3.40.50.1820">
    <property type="entry name" value="alpha/beta hydrolase"/>
    <property type="match status" value="1"/>
</dbReference>
<protein>
    <recommendedName>
        <fullName evidence="2">Alpha/beta hydrolase fold-3 domain-containing protein</fullName>
    </recommendedName>
</protein>
<dbReference type="InterPro" id="IPR029058">
    <property type="entry name" value="AB_hydrolase_fold"/>
</dbReference>
<comment type="caution">
    <text evidence="3">The sequence shown here is derived from an EMBL/GenBank/DDBJ whole genome shotgun (WGS) entry which is preliminary data.</text>
</comment>
<dbReference type="PANTHER" id="PTHR23024">
    <property type="entry name" value="ARYLACETAMIDE DEACETYLASE"/>
    <property type="match status" value="1"/>
</dbReference>
<gene>
    <name evidence="3" type="ORF">CRG98_024070</name>
</gene>
<dbReference type="Pfam" id="PF07859">
    <property type="entry name" value="Abhydrolase_3"/>
    <property type="match status" value="1"/>
</dbReference>
<dbReference type="AlphaFoldDB" id="A0A2I0JI34"/>
<keyword evidence="4" id="KW-1185">Reference proteome</keyword>
<sequence length="300" mass="33786">MEEGFENIAYDYSPILRIHKNGFIKWFMGTDTIPPSMDPAKPVPSKDVANSTEPTISARLYLPNNLPSSSSKLPVLVYFHGVGFVIQTTMFLNYHHYLNALAVEARVVIGSVEYRREPQYHLPAAYDDSQATIKWFGAHSGGLGQEEWLNNHANLRKMYLGGDRAGPNIAHHKGLLLGEGMILSRNGTGKGIKLAGLILVHPFFWGNDILPGESTRPHKRALIEAYWRFANPTSTGCDDLYNNMAMDPNLSRMGCSRIWVCVAEEDLLARRGWHYKEIERKYINILYGCNCDKSQEDIGL</sequence>
<feature type="domain" description="Alpha/beta hydrolase fold-3" evidence="2">
    <location>
        <begin position="76"/>
        <end position="277"/>
    </location>
</feature>
<proteinExistence type="inferred from homology"/>
<dbReference type="GO" id="GO:0016787">
    <property type="term" value="F:hydrolase activity"/>
    <property type="evidence" value="ECO:0007669"/>
    <property type="project" value="InterPro"/>
</dbReference>
<organism evidence="3 4">
    <name type="scientific">Punica granatum</name>
    <name type="common">Pomegranate</name>
    <dbReference type="NCBI Taxonomy" id="22663"/>
    <lineage>
        <taxon>Eukaryota</taxon>
        <taxon>Viridiplantae</taxon>
        <taxon>Streptophyta</taxon>
        <taxon>Embryophyta</taxon>
        <taxon>Tracheophyta</taxon>
        <taxon>Spermatophyta</taxon>
        <taxon>Magnoliopsida</taxon>
        <taxon>eudicotyledons</taxon>
        <taxon>Gunneridae</taxon>
        <taxon>Pentapetalae</taxon>
        <taxon>rosids</taxon>
        <taxon>malvids</taxon>
        <taxon>Myrtales</taxon>
        <taxon>Lythraceae</taxon>
        <taxon>Punica</taxon>
    </lineage>
</organism>
<evidence type="ECO:0000313" key="4">
    <source>
        <dbReference type="Proteomes" id="UP000233551"/>
    </source>
</evidence>
<evidence type="ECO:0000256" key="1">
    <source>
        <dbReference type="ARBA" id="ARBA00010515"/>
    </source>
</evidence>
<comment type="similarity">
    <text evidence="1">Belongs to the 'GDXG' lipolytic enzyme family.</text>
</comment>